<name>I9DUI0_9ALTE</name>
<proteinExistence type="predicted"/>
<evidence type="ECO:0000256" key="1">
    <source>
        <dbReference type="SAM" id="SignalP"/>
    </source>
</evidence>
<dbReference type="eggNOG" id="ENOG502ZQN0">
    <property type="taxonomic scope" value="Bacteria"/>
</dbReference>
<dbReference type="RefSeq" id="WP_008983758.1">
    <property type="nucleotide sequence ID" value="NZ_AKKU01000010.1"/>
</dbReference>
<dbReference type="PATRIC" id="fig|1195246.3.peg.818"/>
<comment type="caution">
    <text evidence="2">The sequence shown here is derived from an EMBL/GenBank/DDBJ whole genome shotgun (WGS) entry which is preliminary data.</text>
</comment>
<reference evidence="2 3" key="1">
    <citation type="journal article" date="2012" name="J. Bacteriol.">
        <title>Genome Sequence of Pectin-Degrading Alishewanella agri, Isolated from Landfill Soil.</title>
        <authorList>
            <person name="Kim J."/>
            <person name="Jung J."/>
            <person name="Sung J.S."/>
            <person name="Chun J."/>
            <person name="Park W."/>
        </authorList>
    </citation>
    <scope>NUCLEOTIDE SEQUENCE [LARGE SCALE GENOMIC DNA]</scope>
    <source>
        <strain evidence="2 3">BL06</strain>
    </source>
</reference>
<dbReference type="Proteomes" id="UP000035062">
    <property type="component" value="Unassembled WGS sequence"/>
</dbReference>
<protein>
    <submittedName>
        <fullName evidence="2">Uncharacterized protein</fullName>
    </submittedName>
</protein>
<accession>I9DUI0</accession>
<gene>
    <name evidence="2" type="ORF">AGRI_04166</name>
</gene>
<keyword evidence="3" id="KW-1185">Reference proteome</keyword>
<feature type="signal peptide" evidence="1">
    <location>
        <begin position="1"/>
        <end position="23"/>
    </location>
</feature>
<organism evidence="2 3">
    <name type="scientific">Alishewanella agri BL06</name>
    <dbReference type="NCBI Taxonomy" id="1195246"/>
    <lineage>
        <taxon>Bacteria</taxon>
        <taxon>Pseudomonadati</taxon>
        <taxon>Pseudomonadota</taxon>
        <taxon>Gammaproteobacteria</taxon>
        <taxon>Alteromonadales</taxon>
        <taxon>Alteromonadaceae</taxon>
        <taxon>Alishewanella</taxon>
    </lineage>
</organism>
<feature type="chain" id="PRO_5003720002" evidence="1">
    <location>
        <begin position="24"/>
        <end position="100"/>
    </location>
</feature>
<dbReference type="EMBL" id="AKKU01000010">
    <property type="protein sequence ID" value="EIW89810.1"/>
    <property type="molecule type" value="Genomic_DNA"/>
</dbReference>
<sequence>MRWFSGFAILLYLSLLCTPQGFAVQDLRLAPLADHQITAVTAKVYSLNERATAADDNDDTASISPLAIAVTGSQLLNATVFYFYQTPFHPSFSARAPPQQ</sequence>
<dbReference type="AlphaFoldDB" id="I9DUI0"/>
<keyword evidence="1" id="KW-0732">Signal</keyword>
<dbReference type="STRING" id="1195246.AGRI_04166"/>
<evidence type="ECO:0000313" key="2">
    <source>
        <dbReference type="EMBL" id="EIW89810.1"/>
    </source>
</evidence>
<evidence type="ECO:0000313" key="3">
    <source>
        <dbReference type="Proteomes" id="UP000035062"/>
    </source>
</evidence>